<keyword evidence="5" id="KW-0807">Transducer</keyword>
<evidence type="ECO:0000256" key="6">
    <source>
        <dbReference type="SAM" id="Coils"/>
    </source>
</evidence>
<evidence type="ECO:0000256" key="4">
    <source>
        <dbReference type="ARBA" id="ARBA00023136"/>
    </source>
</evidence>
<evidence type="ECO:0000313" key="10">
    <source>
        <dbReference type="Proteomes" id="UP001174677"/>
    </source>
</evidence>
<dbReference type="InterPro" id="IPR045878">
    <property type="entry name" value="GG1/2"/>
</dbReference>
<dbReference type="InterPro" id="IPR015898">
    <property type="entry name" value="G-protein_gamma-like_dom"/>
</dbReference>
<organism evidence="9 10">
    <name type="scientific">Hevea brasiliensis</name>
    <name type="common">Para rubber tree</name>
    <name type="synonym">Siphonia brasiliensis</name>
    <dbReference type="NCBI Taxonomy" id="3981"/>
    <lineage>
        <taxon>Eukaryota</taxon>
        <taxon>Viridiplantae</taxon>
        <taxon>Streptophyta</taxon>
        <taxon>Embryophyta</taxon>
        <taxon>Tracheophyta</taxon>
        <taxon>Spermatophyta</taxon>
        <taxon>Magnoliopsida</taxon>
        <taxon>eudicotyledons</taxon>
        <taxon>Gunneridae</taxon>
        <taxon>Pentapetalae</taxon>
        <taxon>rosids</taxon>
        <taxon>fabids</taxon>
        <taxon>Malpighiales</taxon>
        <taxon>Euphorbiaceae</taxon>
        <taxon>Crotonoideae</taxon>
        <taxon>Micrandreae</taxon>
        <taxon>Hevea</taxon>
    </lineage>
</organism>
<feature type="region of interest" description="Disordered" evidence="7">
    <location>
        <begin position="1"/>
        <end position="39"/>
    </location>
</feature>
<comment type="subcellular location">
    <subcellularLocation>
        <location evidence="1">Cell membrane</location>
    </subcellularLocation>
</comment>
<dbReference type="EMBL" id="JARPOI010000016">
    <property type="protein sequence ID" value="KAJ9146281.1"/>
    <property type="molecule type" value="Genomic_DNA"/>
</dbReference>
<accession>A0ABQ9KPF4</accession>
<reference evidence="9" key="1">
    <citation type="journal article" date="2023" name="Plant Biotechnol. J.">
        <title>Chromosome-level wild Hevea brasiliensis genome provides new tools for genomic-assisted breeding and valuable loci to elevate rubber yield.</title>
        <authorList>
            <person name="Cheng H."/>
            <person name="Song X."/>
            <person name="Hu Y."/>
            <person name="Wu T."/>
            <person name="Yang Q."/>
            <person name="An Z."/>
            <person name="Feng S."/>
            <person name="Deng Z."/>
            <person name="Wu W."/>
            <person name="Zeng X."/>
            <person name="Tu M."/>
            <person name="Wang X."/>
            <person name="Huang H."/>
        </authorList>
    </citation>
    <scope>NUCLEOTIDE SEQUENCE</scope>
    <source>
        <strain evidence="9">MT/VB/25A 57/8</strain>
    </source>
</reference>
<gene>
    <name evidence="9" type="ORF">P3X46_028566</name>
</gene>
<evidence type="ECO:0000256" key="5">
    <source>
        <dbReference type="ARBA" id="ARBA00023224"/>
    </source>
</evidence>
<name>A0ABQ9KPF4_HEVBR</name>
<feature type="coiled-coil region" evidence="6">
    <location>
        <begin position="44"/>
        <end position="71"/>
    </location>
</feature>
<comment type="caution">
    <text evidence="9">The sequence shown here is derived from an EMBL/GenBank/DDBJ whole genome shotgun (WGS) entry which is preliminary data.</text>
</comment>
<dbReference type="PANTHER" id="PTHR35129:SF5">
    <property type="entry name" value="GUANINE NUCLEOTIDE-BINDING PROTEIN SUBUNIT GAMMA 2"/>
    <property type="match status" value="1"/>
</dbReference>
<keyword evidence="4" id="KW-0472">Membrane</keyword>
<protein>
    <recommendedName>
        <fullName evidence="8">G protein gamma domain-containing protein</fullName>
    </recommendedName>
</protein>
<feature type="compositionally biased region" description="Polar residues" evidence="7">
    <location>
        <begin position="26"/>
        <end position="39"/>
    </location>
</feature>
<evidence type="ECO:0000313" key="9">
    <source>
        <dbReference type="EMBL" id="KAJ9146281.1"/>
    </source>
</evidence>
<evidence type="ECO:0000259" key="8">
    <source>
        <dbReference type="SMART" id="SM01224"/>
    </source>
</evidence>
<dbReference type="SMART" id="SM01224">
    <property type="entry name" value="G_gamma"/>
    <property type="match status" value="1"/>
</dbReference>
<keyword evidence="10" id="KW-1185">Reference proteome</keyword>
<keyword evidence="2" id="KW-1003">Cell membrane</keyword>
<evidence type="ECO:0000256" key="2">
    <source>
        <dbReference type="ARBA" id="ARBA00022475"/>
    </source>
</evidence>
<dbReference type="Proteomes" id="UP001174677">
    <property type="component" value="Chromosome 16"/>
</dbReference>
<evidence type="ECO:0000256" key="7">
    <source>
        <dbReference type="SAM" id="MobiDB-lite"/>
    </source>
</evidence>
<proteinExistence type="predicted"/>
<evidence type="ECO:0000256" key="1">
    <source>
        <dbReference type="ARBA" id="ARBA00004236"/>
    </source>
</evidence>
<feature type="domain" description="G protein gamma" evidence="8">
    <location>
        <begin position="47"/>
        <end position="119"/>
    </location>
</feature>
<keyword evidence="3 6" id="KW-0175">Coiled coil</keyword>
<evidence type="ECO:0000256" key="3">
    <source>
        <dbReference type="ARBA" id="ARBA00023054"/>
    </source>
</evidence>
<sequence length="119" mass="13468">METDSTPMDDSLPSPGEPRREDQHRTPSPSTLLPKTQPNGFYGKHRLAAAISNLQNQINYLQEELDQLEEIGEASIVCKELISSVESIPDPLLPLSKGPTNINWDRWFKGAQNSRKRWI</sequence>
<dbReference type="Pfam" id="PF00631">
    <property type="entry name" value="G-gamma"/>
    <property type="match status" value="1"/>
</dbReference>
<dbReference type="PANTHER" id="PTHR35129">
    <property type="entry name" value="GUANINE NUCLEOTIDE-BINDING PROTEIN SUBUNIT GAMMA 1"/>
    <property type="match status" value="1"/>
</dbReference>